<dbReference type="Pfam" id="PF00580">
    <property type="entry name" value="UvrD-helicase"/>
    <property type="match status" value="1"/>
</dbReference>
<sequence>MENKEWQREQERLDRVREKMKARMAELEPQVAGLQDQASEMKKRFWDEVTVNTNTDEEYIETFYTIRQQAVLLSERERTHQVLTREWQGLNRLYPSPYFGRVDFAEEGQGNIESVYVGVSAFVDDDGLTFLVYDWRSPIAGLYYDYPPGPAGYDTPVGRIDGELTHKRQYQIREGELVSLFDAGVTIGDELLQRMLAKGADAQMRSIVATIQREQNAIIRDEQSRLLVVQGAAGSGKTSAALQRVAYLLYRHRETLRADQIVLFSPNPIFNSYVSTVLPELGEDNMQQTTWQEYLDYWLRDTLVPEHPFDQMEYGLTAHAEPGYAARQQGMAFKSSEAYMHDLQRYAAWLGAEGLAFVPIALHGRELITAEQMQTQLDRYDTGMRLSYRLDHLRQWLLEELTRLERRARGSSWVRKEMDALDPEVYAEAFGELHKDKEAFDLAERYAAVREQQGGPRRGDEADFDFAEREEAWLSRRIAKEHFKPLRKAVRELAFVDVPAMYARLFEDEAGYIRRTGAAALPQLWAEVCRQTAAQLARKALFYEDATPYLYFKELIEGVRTNSEVRHVFVDEGQDYSPFQYAYMHKLFPRARMTVLGDFGQAIFTQTTRLDATDSPLARLFGAEDTRVIRLERSYRSTREIVAFTKALQPEAAGVVPFDRSGPQPQLIRLADASARAARILADIAALQREGHPSIAVITKTAAESREAYEVLRSQDGLRPRLIAKDSSELGEGLVVLPVYLAKGIEFDAVLIYDASADTFRPADDPKLLYTACTRAMHRLLLYATGEWTPAVAAMAQT</sequence>
<proteinExistence type="predicted"/>
<dbReference type="InterPro" id="IPR048228">
    <property type="entry name" value="HelD_bacillota"/>
</dbReference>
<dbReference type="Gene3D" id="3.40.50.300">
    <property type="entry name" value="P-loop containing nucleotide triphosphate hydrolases"/>
    <property type="match status" value="3"/>
</dbReference>
<dbReference type="Proteomes" id="UP000621560">
    <property type="component" value="Unassembled WGS sequence"/>
</dbReference>
<gene>
    <name evidence="7" type="ORF">IDH44_09520</name>
</gene>
<dbReference type="InterPro" id="IPR014016">
    <property type="entry name" value="UvrD-like_ATP-bd"/>
</dbReference>
<evidence type="ECO:0000259" key="6">
    <source>
        <dbReference type="PROSITE" id="PS51198"/>
    </source>
</evidence>
<evidence type="ECO:0000313" key="8">
    <source>
        <dbReference type="Proteomes" id="UP000621560"/>
    </source>
</evidence>
<feature type="domain" description="UvrD-like helicase ATP-binding" evidence="6">
    <location>
        <begin position="210"/>
        <end position="638"/>
    </location>
</feature>
<keyword evidence="4 5" id="KW-0067">ATP-binding</keyword>
<dbReference type="Pfam" id="PF13538">
    <property type="entry name" value="UvrD_C_2"/>
    <property type="match status" value="1"/>
</dbReference>
<evidence type="ECO:0000256" key="2">
    <source>
        <dbReference type="ARBA" id="ARBA00022801"/>
    </source>
</evidence>
<dbReference type="PANTHER" id="PTHR11070:SF17">
    <property type="entry name" value="DNA HELICASE IV"/>
    <property type="match status" value="1"/>
</dbReference>
<keyword evidence="3 5" id="KW-0347">Helicase</keyword>
<evidence type="ECO:0000256" key="3">
    <source>
        <dbReference type="ARBA" id="ARBA00022806"/>
    </source>
</evidence>
<dbReference type="PANTHER" id="PTHR11070">
    <property type="entry name" value="UVRD / RECB / PCRA DNA HELICASE FAMILY MEMBER"/>
    <property type="match status" value="1"/>
</dbReference>
<dbReference type="GO" id="GO:0005524">
    <property type="term" value="F:ATP binding"/>
    <property type="evidence" value="ECO:0007669"/>
    <property type="project" value="UniProtKB-UniRule"/>
</dbReference>
<dbReference type="PROSITE" id="PS51198">
    <property type="entry name" value="UVRD_HELICASE_ATP_BIND"/>
    <property type="match status" value="1"/>
</dbReference>
<feature type="binding site" evidence="5">
    <location>
        <begin position="231"/>
        <end position="238"/>
    </location>
    <ligand>
        <name>ATP</name>
        <dbReference type="ChEBI" id="CHEBI:30616"/>
    </ligand>
</feature>
<comment type="caution">
    <text evidence="7">The sequence shown here is derived from an EMBL/GenBank/DDBJ whole genome shotgun (WGS) entry which is preliminary data.</text>
</comment>
<dbReference type="NCBIfam" id="NF041464">
    <property type="entry name" value="HelD_BACSU"/>
    <property type="match status" value="1"/>
</dbReference>
<dbReference type="GO" id="GO:0005829">
    <property type="term" value="C:cytosol"/>
    <property type="evidence" value="ECO:0007669"/>
    <property type="project" value="TreeGrafter"/>
</dbReference>
<evidence type="ECO:0000313" key="7">
    <source>
        <dbReference type="EMBL" id="MBD2845428.1"/>
    </source>
</evidence>
<dbReference type="AlphaFoldDB" id="A0A927BRI1"/>
<name>A0A927BRI1_9BACL</name>
<dbReference type="GO" id="GO:0043138">
    <property type="term" value="F:3'-5' DNA helicase activity"/>
    <property type="evidence" value="ECO:0007669"/>
    <property type="project" value="TreeGrafter"/>
</dbReference>
<protein>
    <submittedName>
        <fullName evidence="7">ATP-binding domain-containing protein</fullName>
    </submittedName>
</protein>
<organism evidence="7 8">
    <name type="scientific">Paenibacillus sabuli</name>
    <dbReference type="NCBI Taxonomy" id="2772509"/>
    <lineage>
        <taxon>Bacteria</taxon>
        <taxon>Bacillati</taxon>
        <taxon>Bacillota</taxon>
        <taxon>Bacilli</taxon>
        <taxon>Bacillales</taxon>
        <taxon>Paenibacillaceae</taxon>
        <taxon>Paenibacillus</taxon>
    </lineage>
</organism>
<dbReference type="InterPro" id="IPR027785">
    <property type="entry name" value="UvrD-like_helicase_C"/>
</dbReference>
<dbReference type="EMBL" id="JACXIZ010000015">
    <property type="protein sequence ID" value="MBD2845428.1"/>
    <property type="molecule type" value="Genomic_DNA"/>
</dbReference>
<keyword evidence="1 5" id="KW-0547">Nucleotide-binding</keyword>
<evidence type="ECO:0000256" key="5">
    <source>
        <dbReference type="PROSITE-ProRule" id="PRU00560"/>
    </source>
</evidence>
<evidence type="ECO:0000256" key="4">
    <source>
        <dbReference type="ARBA" id="ARBA00022840"/>
    </source>
</evidence>
<reference evidence="7" key="1">
    <citation type="submission" date="2020-09" db="EMBL/GenBank/DDBJ databases">
        <title>A novel bacterium of genus Paenibacillus, isolated from South China Sea.</title>
        <authorList>
            <person name="Huang H."/>
            <person name="Mo K."/>
            <person name="Hu Y."/>
        </authorList>
    </citation>
    <scope>NUCLEOTIDE SEQUENCE</scope>
    <source>
        <strain evidence="7">IB182496</strain>
    </source>
</reference>
<keyword evidence="2 5" id="KW-0378">Hydrolase</keyword>
<keyword evidence="8" id="KW-1185">Reference proteome</keyword>
<dbReference type="GO" id="GO:0003677">
    <property type="term" value="F:DNA binding"/>
    <property type="evidence" value="ECO:0007669"/>
    <property type="project" value="InterPro"/>
</dbReference>
<dbReference type="InterPro" id="IPR000212">
    <property type="entry name" value="DNA_helicase_UvrD/REP"/>
</dbReference>
<dbReference type="GO" id="GO:0000725">
    <property type="term" value="P:recombinational repair"/>
    <property type="evidence" value="ECO:0007669"/>
    <property type="project" value="TreeGrafter"/>
</dbReference>
<dbReference type="GO" id="GO:0016787">
    <property type="term" value="F:hydrolase activity"/>
    <property type="evidence" value="ECO:0007669"/>
    <property type="project" value="UniProtKB-UniRule"/>
</dbReference>
<dbReference type="InterPro" id="IPR027417">
    <property type="entry name" value="P-loop_NTPase"/>
</dbReference>
<accession>A0A927BRI1</accession>
<evidence type="ECO:0000256" key="1">
    <source>
        <dbReference type="ARBA" id="ARBA00022741"/>
    </source>
</evidence>
<dbReference type="SUPFAM" id="SSF52540">
    <property type="entry name" value="P-loop containing nucleoside triphosphate hydrolases"/>
    <property type="match status" value="1"/>
</dbReference>